<name>A0A3D8R1L5_9HELO</name>
<comment type="caution">
    <text evidence="3">The sequence shown here is derived from an EMBL/GenBank/DDBJ whole genome shotgun (WGS) entry which is preliminary data.</text>
</comment>
<dbReference type="GO" id="GO:0030490">
    <property type="term" value="P:maturation of SSU-rRNA"/>
    <property type="evidence" value="ECO:0007669"/>
    <property type="project" value="TreeGrafter"/>
</dbReference>
<sequence length="371" mass="40141">MAPYDSDSSGAEDDDYTETNVLLGYASKEPSEDTISHLGGQPASAFLLFDSLSFYMAGPRYPSISSTRKIVQKSDTISKTPVSEATKPSINIGQTLFGGSSTIGASSSNPFSTTPNSGLKNPFSSPGSSISLKPAPPPAAAKSADVETPSTSTTVDLPQSFASALSLNMPKLGPPPPPEPWPQALPPAYPLYYLADADYEILDKIEDLPVPGQTMQIDEDLGSSSQKEDKVVYESTIDKTFQKFADRLAQNPEQVIRYEFKGQPLLYSKHDIVGKLFTGEKGHEKIQTSNGSGNKMPRCGNCGTSRVFEVQLTPHAIMELESEEMSIDGMEWGTILVGVCEKDCQQQHLNGDVGYVEEFAGVQWEEMKSSR</sequence>
<dbReference type="Proteomes" id="UP000256645">
    <property type="component" value="Unassembled WGS sequence"/>
</dbReference>
<feature type="region of interest" description="Disordered" evidence="1">
    <location>
        <begin position="106"/>
        <end position="154"/>
    </location>
</feature>
<reference evidence="3 4" key="1">
    <citation type="journal article" date="2018" name="IMA Fungus">
        <title>IMA Genome-F 9: Draft genome sequence of Annulohypoxylon stygium, Aspergillus mulundensis, Berkeleyomyces basicola (syn. Thielaviopsis basicola), Ceratocystis smalleyi, two Cercospora beticola strains, Coleophoma cylindrospora, Fusarium fracticaudum, Phialophora cf. hyalina, and Morchella septimelata.</title>
        <authorList>
            <person name="Wingfield B.D."/>
            <person name="Bills G.F."/>
            <person name="Dong Y."/>
            <person name="Huang W."/>
            <person name="Nel W.J."/>
            <person name="Swalarsk-Parry B.S."/>
            <person name="Vaghefi N."/>
            <person name="Wilken P.M."/>
            <person name="An Z."/>
            <person name="de Beer Z.W."/>
            <person name="De Vos L."/>
            <person name="Chen L."/>
            <person name="Duong T.A."/>
            <person name="Gao Y."/>
            <person name="Hammerbacher A."/>
            <person name="Kikkert J.R."/>
            <person name="Li Y."/>
            <person name="Li H."/>
            <person name="Li K."/>
            <person name="Li Q."/>
            <person name="Liu X."/>
            <person name="Ma X."/>
            <person name="Naidoo K."/>
            <person name="Pethybridge S.J."/>
            <person name="Sun J."/>
            <person name="Steenkamp E.T."/>
            <person name="van der Nest M.A."/>
            <person name="van Wyk S."/>
            <person name="Wingfield M.J."/>
            <person name="Xiong C."/>
            <person name="Yue Q."/>
            <person name="Zhang X."/>
        </authorList>
    </citation>
    <scope>NUCLEOTIDE SEQUENCE [LARGE SCALE GENOMIC DNA]</scope>
    <source>
        <strain evidence="3 4">BP6252</strain>
    </source>
</reference>
<dbReference type="AlphaFoldDB" id="A0A3D8R1L5"/>
<evidence type="ECO:0000313" key="3">
    <source>
        <dbReference type="EMBL" id="RDW67929.1"/>
    </source>
</evidence>
<feature type="domain" description="Programmed cell death protein 2 C-terminal" evidence="2">
    <location>
        <begin position="238"/>
        <end position="364"/>
    </location>
</feature>
<feature type="compositionally biased region" description="Low complexity" evidence="1">
    <location>
        <begin position="106"/>
        <end position="117"/>
    </location>
</feature>
<dbReference type="InterPro" id="IPR007320">
    <property type="entry name" value="PDCD2_C"/>
</dbReference>
<protein>
    <recommendedName>
        <fullName evidence="2">Programmed cell death protein 2 C-terminal domain-containing protein</fullName>
    </recommendedName>
</protein>
<dbReference type="PANTHER" id="PTHR47524">
    <property type="entry name" value="20S RRNA ACCUMULATION PROTEIN 4"/>
    <property type="match status" value="1"/>
</dbReference>
<feature type="compositionally biased region" description="Polar residues" evidence="1">
    <location>
        <begin position="118"/>
        <end position="131"/>
    </location>
</feature>
<dbReference type="GO" id="GO:0005737">
    <property type="term" value="C:cytoplasm"/>
    <property type="evidence" value="ECO:0007669"/>
    <property type="project" value="InterPro"/>
</dbReference>
<dbReference type="Pfam" id="PF04194">
    <property type="entry name" value="PDCD2_C"/>
    <property type="match status" value="1"/>
</dbReference>
<gene>
    <name evidence="3" type="ORF">BP6252_09325</name>
</gene>
<dbReference type="EMBL" id="PDLM01000010">
    <property type="protein sequence ID" value="RDW67929.1"/>
    <property type="molecule type" value="Genomic_DNA"/>
</dbReference>
<dbReference type="PANTHER" id="PTHR47524:SF1">
    <property type="entry name" value="20S RRNA ACCUMULATION PROTEIN 4"/>
    <property type="match status" value="1"/>
</dbReference>
<keyword evidence="4" id="KW-1185">Reference proteome</keyword>
<accession>A0A3D8R1L5</accession>
<dbReference type="STRING" id="1849047.A0A3D8R1L5"/>
<evidence type="ECO:0000313" key="4">
    <source>
        <dbReference type="Proteomes" id="UP000256645"/>
    </source>
</evidence>
<dbReference type="OrthoDB" id="443682at2759"/>
<evidence type="ECO:0000256" key="1">
    <source>
        <dbReference type="SAM" id="MobiDB-lite"/>
    </source>
</evidence>
<organism evidence="3 4">
    <name type="scientific">Coleophoma cylindrospora</name>
    <dbReference type="NCBI Taxonomy" id="1849047"/>
    <lineage>
        <taxon>Eukaryota</taxon>
        <taxon>Fungi</taxon>
        <taxon>Dikarya</taxon>
        <taxon>Ascomycota</taxon>
        <taxon>Pezizomycotina</taxon>
        <taxon>Leotiomycetes</taxon>
        <taxon>Helotiales</taxon>
        <taxon>Dermateaceae</taxon>
        <taxon>Coleophoma</taxon>
    </lineage>
</organism>
<evidence type="ECO:0000259" key="2">
    <source>
        <dbReference type="Pfam" id="PF04194"/>
    </source>
</evidence>
<proteinExistence type="predicted"/>